<dbReference type="EMBL" id="JBHUOF010000021">
    <property type="protein sequence ID" value="MFD2800728.1"/>
    <property type="molecule type" value="Genomic_DNA"/>
</dbReference>
<organism evidence="5 6">
    <name type="scientific">Prauserella oleivorans</name>
    <dbReference type="NCBI Taxonomy" id="1478153"/>
    <lineage>
        <taxon>Bacteria</taxon>
        <taxon>Bacillati</taxon>
        <taxon>Actinomycetota</taxon>
        <taxon>Actinomycetes</taxon>
        <taxon>Pseudonocardiales</taxon>
        <taxon>Pseudonocardiaceae</taxon>
        <taxon>Prauserella</taxon>
    </lineage>
</organism>
<keyword evidence="3" id="KW-1133">Transmembrane helix</keyword>
<protein>
    <submittedName>
        <fullName evidence="5">DnaJ domain-containing protein</fullName>
    </submittedName>
</protein>
<dbReference type="Pfam" id="PF00226">
    <property type="entry name" value="DnaJ"/>
    <property type="match status" value="1"/>
</dbReference>
<dbReference type="Pfam" id="PF08378">
    <property type="entry name" value="NERD"/>
    <property type="match status" value="1"/>
</dbReference>
<gene>
    <name evidence="5" type="ORF">ACFS2C_15140</name>
</gene>
<keyword evidence="6" id="KW-1185">Reference proteome</keyword>
<dbReference type="RefSeq" id="WP_377391545.1">
    <property type="nucleotide sequence ID" value="NZ_JBHSAN010000024.1"/>
</dbReference>
<dbReference type="InterPro" id="IPR036869">
    <property type="entry name" value="J_dom_sf"/>
</dbReference>
<dbReference type="CDD" id="cd06257">
    <property type="entry name" value="DnaJ"/>
    <property type="match status" value="1"/>
</dbReference>
<keyword evidence="1" id="KW-0143">Chaperone</keyword>
<accession>A0ABW5W9T6</accession>
<keyword evidence="3" id="KW-0472">Membrane</keyword>
<feature type="domain" description="J" evidence="4">
    <location>
        <begin position="5"/>
        <end position="66"/>
    </location>
</feature>
<dbReference type="PROSITE" id="PS50076">
    <property type="entry name" value="DNAJ_2"/>
    <property type="match status" value="1"/>
</dbReference>
<evidence type="ECO:0000256" key="2">
    <source>
        <dbReference type="SAM" id="MobiDB-lite"/>
    </source>
</evidence>
<feature type="transmembrane region" description="Helical" evidence="3">
    <location>
        <begin position="176"/>
        <end position="195"/>
    </location>
</feature>
<dbReference type="InterPro" id="IPR018253">
    <property type="entry name" value="DnaJ_domain_CS"/>
</dbReference>
<dbReference type="Proteomes" id="UP001597478">
    <property type="component" value="Unassembled WGS sequence"/>
</dbReference>
<dbReference type="Gene3D" id="1.10.287.110">
    <property type="entry name" value="DnaJ domain"/>
    <property type="match status" value="1"/>
</dbReference>
<feature type="region of interest" description="Disordered" evidence="2">
    <location>
        <begin position="56"/>
        <end position="121"/>
    </location>
</feature>
<evidence type="ECO:0000256" key="3">
    <source>
        <dbReference type="SAM" id="Phobius"/>
    </source>
</evidence>
<dbReference type="PANTHER" id="PTHR43096:SF52">
    <property type="entry name" value="DNAJ HOMOLOG 1, MITOCHONDRIAL-RELATED"/>
    <property type="match status" value="1"/>
</dbReference>
<dbReference type="SMART" id="SM00271">
    <property type="entry name" value="DnaJ"/>
    <property type="match status" value="1"/>
</dbReference>
<proteinExistence type="predicted"/>
<dbReference type="InterPro" id="IPR011528">
    <property type="entry name" value="NERD"/>
</dbReference>
<dbReference type="PRINTS" id="PR00625">
    <property type="entry name" value="JDOMAIN"/>
</dbReference>
<comment type="caution">
    <text evidence="5">The sequence shown here is derived from an EMBL/GenBank/DDBJ whole genome shotgun (WGS) entry which is preliminary data.</text>
</comment>
<dbReference type="PROSITE" id="PS00636">
    <property type="entry name" value="DNAJ_1"/>
    <property type="match status" value="1"/>
</dbReference>
<evidence type="ECO:0000259" key="4">
    <source>
        <dbReference type="PROSITE" id="PS50076"/>
    </source>
</evidence>
<dbReference type="PANTHER" id="PTHR43096">
    <property type="entry name" value="DNAJ HOMOLOG 1, MITOCHONDRIAL-RELATED"/>
    <property type="match status" value="1"/>
</dbReference>
<feature type="compositionally biased region" description="Basic and acidic residues" evidence="2">
    <location>
        <begin position="56"/>
        <end position="79"/>
    </location>
</feature>
<feature type="compositionally biased region" description="Low complexity" evidence="2">
    <location>
        <begin position="80"/>
        <end position="100"/>
    </location>
</feature>
<name>A0ABW5W9T6_9PSEU</name>
<dbReference type="InterPro" id="IPR001623">
    <property type="entry name" value="DnaJ_domain"/>
</dbReference>
<evidence type="ECO:0000313" key="6">
    <source>
        <dbReference type="Proteomes" id="UP001597478"/>
    </source>
</evidence>
<evidence type="ECO:0000256" key="1">
    <source>
        <dbReference type="ARBA" id="ARBA00023186"/>
    </source>
</evidence>
<keyword evidence="3" id="KW-0812">Transmembrane</keyword>
<dbReference type="SUPFAM" id="SSF46565">
    <property type="entry name" value="Chaperone J-domain"/>
    <property type="match status" value="1"/>
</dbReference>
<evidence type="ECO:0000313" key="5">
    <source>
        <dbReference type="EMBL" id="MFD2800728.1"/>
    </source>
</evidence>
<sequence>MRDVDYYELLGVRPDATPAEIKSAYRALARALHPDAGGTTGTFRLLREAYETLADPELRAEYDEDTGRVSGDARQEPRRTTPAGPAAPRAEATRTASPRAARARTRTRRFGEDPHYDPPPPRVDVRTIPWWHTVDTACRVHYAQPGSAGHGPAALTAGAACVLAPTLVLTSPPAPVLVAGLVLLAVVLGAGFLLVRRQLASLREARTFQDEYRGRAVFGHPGGDDDQVAERRTADLLARYLTQLPGARIFHGLAWPDSVFADVDHAVLCGHRLVLIESKRWLPGHYSVDDAGVLHRNGQRFRGGGTRLAESVAAFEALLPDVEVRGALVLYPSRAGEITTDPGDGDVRPMTPEEFVREAGAWLAAEPSTVDRTVFRAVLGQVVS</sequence>
<reference evidence="6" key="1">
    <citation type="journal article" date="2019" name="Int. J. Syst. Evol. Microbiol.">
        <title>The Global Catalogue of Microorganisms (GCM) 10K type strain sequencing project: providing services to taxonomists for standard genome sequencing and annotation.</title>
        <authorList>
            <consortium name="The Broad Institute Genomics Platform"/>
            <consortium name="The Broad Institute Genome Sequencing Center for Infectious Disease"/>
            <person name="Wu L."/>
            <person name="Ma J."/>
        </authorList>
    </citation>
    <scope>NUCLEOTIDE SEQUENCE [LARGE SCALE GENOMIC DNA]</scope>
    <source>
        <strain evidence="6">IBRC-M 10906</strain>
    </source>
</reference>